<evidence type="ECO:0000313" key="3">
    <source>
        <dbReference type="Proteomes" id="UP000241769"/>
    </source>
</evidence>
<sequence length="222" mass="25014">MQQTMNQYTFIPAAFNLDPSVSRLVALSAQAPLEWKRNIVAPSDNRPEVYEYHSKLEENPIRLDQAFQHVPLLRFPESIATPDSPSIGRGALLTSQENFCAEMLLSLKKMPQLSSPTSSPSASESDDSENEANTIQNMSIVATPEEMMSIGQIHMEANGTGLHFMEKESPIRKTTKLMKNKLKQKRCSGACSEHKRRHQRCPMECLNRKRDEAGAPRRMSLI</sequence>
<dbReference type="AlphaFoldDB" id="A0A2P6NN80"/>
<dbReference type="EMBL" id="MDYQ01000045">
    <property type="protein sequence ID" value="PRP85421.1"/>
    <property type="molecule type" value="Genomic_DNA"/>
</dbReference>
<feature type="compositionally biased region" description="Low complexity" evidence="1">
    <location>
        <begin position="114"/>
        <end position="123"/>
    </location>
</feature>
<comment type="caution">
    <text evidence="2">The sequence shown here is derived from an EMBL/GenBank/DDBJ whole genome shotgun (WGS) entry which is preliminary data.</text>
</comment>
<organism evidence="2 3">
    <name type="scientific">Planoprotostelium fungivorum</name>
    <dbReference type="NCBI Taxonomy" id="1890364"/>
    <lineage>
        <taxon>Eukaryota</taxon>
        <taxon>Amoebozoa</taxon>
        <taxon>Evosea</taxon>
        <taxon>Variosea</taxon>
        <taxon>Cavosteliida</taxon>
        <taxon>Cavosteliaceae</taxon>
        <taxon>Planoprotostelium</taxon>
    </lineage>
</organism>
<dbReference type="InParanoid" id="A0A2P6NN80"/>
<evidence type="ECO:0000313" key="2">
    <source>
        <dbReference type="EMBL" id="PRP85421.1"/>
    </source>
</evidence>
<keyword evidence="3" id="KW-1185">Reference proteome</keyword>
<proteinExistence type="predicted"/>
<protein>
    <submittedName>
        <fullName evidence="2">Uncharacterized protein</fullName>
    </submittedName>
</protein>
<accession>A0A2P6NN80</accession>
<feature type="region of interest" description="Disordered" evidence="1">
    <location>
        <begin position="111"/>
        <end position="132"/>
    </location>
</feature>
<dbReference type="Proteomes" id="UP000241769">
    <property type="component" value="Unassembled WGS sequence"/>
</dbReference>
<reference evidence="2 3" key="1">
    <citation type="journal article" date="2018" name="Genome Biol. Evol.">
        <title>Multiple Roots of Fruiting Body Formation in Amoebozoa.</title>
        <authorList>
            <person name="Hillmann F."/>
            <person name="Forbes G."/>
            <person name="Novohradska S."/>
            <person name="Ferling I."/>
            <person name="Riege K."/>
            <person name="Groth M."/>
            <person name="Westermann M."/>
            <person name="Marz M."/>
            <person name="Spaller T."/>
            <person name="Winckler T."/>
            <person name="Schaap P."/>
            <person name="Glockner G."/>
        </authorList>
    </citation>
    <scope>NUCLEOTIDE SEQUENCE [LARGE SCALE GENOMIC DNA]</scope>
    <source>
        <strain evidence="2 3">Jena</strain>
    </source>
</reference>
<gene>
    <name evidence="2" type="ORF">PROFUN_06967</name>
</gene>
<name>A0A2P6NN80_9EUKA</name>
<evidence type="ECO:0000256" key="1">
    <source>
        <dbReference type="SAM" id="MobiDB-lite"/>
    </source>
</evidence>